<sequence length="198" mass="21360">MAHLFEVLGFPDGSRMTNVWNNTWADEARGDEVASGHFVELGADQDVGVESDFLSSHLPFNVAGLGGLFPDGKPWMFVMQKASAAGTPGVLGEVDPHGVLRGSLDRALAFNPEAVAVHEFRWSHRDLATVYEEDGVPPGSVDRWSVADLLRGILAQCCDVPLSDLVAGYPDCAYGDAPHPCEFDVFDDAFAAWGRRLG</sequence>
<proteinExistence type="predicted"/>
<evidence type="ECO:0000313" key="2">
    <source>
        <dbReference type="Proteomes" id="UP000199417"/>
    </source>
</evidence>
<name>A0A1G6UVY5_9NOCA</name>
<evidence type="ECO:0000313" key="1">
    <source>
        <dbReference type="EMBL" id="SDD45512.1"/>
    </source>
</evidence>
<gene>
    <name evidence="1" type="ORF">SAMN05444580_104315</name>
</gene>
<protein>
    <submittedName>
        <fullName evidence="1">Uncharacterized protein</fullName>
    </submittedName>
</protein>
<organism evidence="1 2">
    <name type="scientific">Rhodococcus tukisamuensis</name>
    <dbReference type="NCBI Taxonomy" id="168276"/>
    <lineage>
        <taxon>Bacteria</taxon>
        <taxon>Bacillati</taxon>
        <taxon>Actinomycetota</taxon>
        <taxon>Actinomycetes</taxon>
        <taxon>Mycobacteriales</taxon>
        <taxon>Nocardiaceae</taxon>
        <taxon>Rhodococcus</taxon>
    </lineage>
</organism>
<dbReference type="STRING" id="168276.SAMN05444580_104315"/>
<reference evidence="1 2" key="1">
    <citation type="submission" date="2016-10" db="EMBL/GenBank/DDBJ databases">
        <authorList>
            <person name="de Groot N.N."/>
        </authorList>
    </citation>
    <scope>NUCLEOTIDE SEQUENCE [LARGE SCALE GENOMIC DNA]</scope>
    <source>
        <strain evidence="1 2">JCM 11308</strain>
    </source>
</reference>
<keyword evidence="2" id="KW-1185">Reference proteome</keyword>
<dbReference type="RefSeq" id="WP_072845232.1">
    <property type="nucleotide sequence ID" value="NZ_FNAB01000004.1"/>
</dbReference>
<dbReference type="AlphaFoldDB" id="A0A1G6UVY5"/>
<dbReference type="EMBL" id="FNAB01000004">
    <property type="protein sequence ID" value="SDD45512.1"/>
    <property type="molecule type" value="Genomic_DNA"/>
</dbReference>
<accession>A0A1G6UVY5</accession>
<dbReference type="Proteomes" id="UP000199417">
    <property type="component" value="Unassembled WGS sequence"/>
</dbReference>